<sequence>KMVSYKLIVMGDERVGIRELTTQLNLRCLAELHDPMPATWEGYYPKKAVIDGVVCTIEVSILQDQQLKDYTAFRDPYLRDGEGFVLVYSVTSRSSFAQIEGFHRQIQVAKDSSSTIPIMLVGHNTEQETEREVATREGRSLAWKLGCEFEEVSSKNDINVAEAFFNVVRSLRRQRMQ</sequence>
<dbReference type="GO" id="GO:0007165">
    <property type="term" value="P:signal transduction"/>
    <property type="evidence" value="ECO:0007669"/>
    <property type="project" value="InterPro"/>
</dbReference>
<keyword evidence="2" id="KW-0342">GTP-binding</keyword>
<feature type="non-terminal residue" evidence="3">
    <location>
        <position position="1"/>
    </location>
</feature>
<dbReference type="OrthoDB" id="5976022at2759"/>
<dbReference type="STRING" id="1745343.A0A2J6PZU7"/>
<dbReference type="PROSITE" id="PS51419">
    <property type="entry name" value="RAB"/>
    <property type="match status" value="1"/>
</dbReference>
<dbReference type="GO" id="GO:0003924">
    <property type="term" value="F:GTPase activity"/>
    <property type="evidence" value="ECO:0007669"/>
    <property type="project" value="InterPro"/>
</dbReference>
<dbReference type="InterPro" id="IPR027417">
    <property type="entry name" value="P-loop_NTPase"/>
</dbReference>
<keyword evidence="4" id="KW-1185">Reference proteome</keyword>
<dbReference type="SMART" id="SM00173">
    <property type="entry name" value="RAS"/>
    <property type="match status" value="1"/>
</dbReference>
<dbReference type="InterPro" id="IPR001806">
    <property type="entry name" value="Small_GTPase"/>
</dbReference>
<dbReference type="InterPro" id="IPR020849">
    <property type="entry name" value="Small_GTPase_Ras-type"/>
</dbReference>
<dbReference type="GO" id="GO:0016020">
    <property type="term" value="C:membrane"/>
    <property type="evidence" value="ECO:0007669"/>
    <property type="project" value="InterPro"/>
</dbReference>
<name>A0A2J6PZU7_9HELO</name>
<evidence type="ECO:0000256" key="2">
    <source>
        <dbReference type="ARBA" id="ARBA00023134"/>
    </source>
</evidence>
<proteinExistence type="predicted"/>
<protein>
    <submittedName>
        <fullName evidence="3">Ras-domain-containing protein</fullName>
    </submittedName>
</protein>
<organism evidence="3 4">
    <name type="scientific">Hyaloscypha hepaticicola</name>
    <dbReference type="NCBI Taxonomy" id="2082293"/>
    <lineage>
        <taxon>Eukaryota</taxon>
        <taxon>Fungi</taxon>
        <taxon>Dikarya</taxon>
        <taxon>Ascomycota</taxon>
        <taxon>Pezizomycotina</taxon>
        <taxon>Leotiomycetes</taxon>
        <taxon>Helotiales</taxon>
        <taxon>Hyaloscyphaceae</taxon>
        <taxon>Hyaloscypha</taxon>
    </lineage>
</organism>
<dbReference type="GO" id="GO:0005525">
    <property type="term" value="F:GTP binding"/>
    <property type="evidence" value="ECO:0007669"/>
    <property type="project" value="UniProtKB-KW"/>
</dbReference>
<keyword evidence="1" id="KW-0547">Nucleotide-binding</keyword>
<dbReference type="Proteomes" id="UP000235672">
    <property type="component" value="Unassembled WGS sequence"/>
</dbReference>
<dbReference type="PRINTS" id="PR00449">
    <property type="entry name" value="RASTRNSFRMNG"/>
</dbReference>
<accession>A0A2J6PZU7</accession>
<dbReference type="Pfam" id="PF00071">
    <property type="entry name" value="Ras"/>
    <property type="match status" value="1"/>
</dbReference>
<gene>
    <name evidence="3" type="ORF">NA56DRAFT_552685</name>
</gene>
<dbReference type="EMBL" id="KZ613489">
    <property type="protein sequence ID" value="PMD19552.1"/>
    <property type="molecule type" value="Genomic_DNA"/>
</dbReference>
<reference evidence="3 4" key="1">
    <citation type="submission" date="2016-05" db="EMBL/GenBank/DDBJ databases">
        <title>A degradative enzymes factory behind the ericoid mycorrhizal symbiosis.</title>
        <authorList>
            <consortium name="DOE Joint Genome Institute"/>
            <person name="Martino E."/>
            <person name="Morin E."/>
            <person name="Grelet G."/>
            <person name="Kuo A."/>
            <person name="Kohler A."/>
            <person name="Daghino S."/>
            <person name="Barry K."/>
            <person name="Choi C."/>
            <person name="Cichocki N."/>
            <person name="Clum A."/>
            <person name="Copeland A."/>
            <person name="Hainaut M."/>
            <person name="Haridas S."/>
            <person name="Labutti K."/>
            <person name="Lindquist E."/>
            <person name="Lipzen A."/>
            <person name="Khouja H.-R."/>
            <person name="Murat C."/>
            <person name="Ohm R."/>
            <person name="Olson A."/>
            <person name="Spatafora J."/>
            <person name="Veneault-Fourrey C."/>
            <person name="Henrissat B."/>
            <person name="Grigoriev I."/>
            <person name="Martin F."/>
            <person name="Perotto S."/>
        </authorList>
    </citation>
    <scope>NUCLEOTIDE SEQUENCE [LARGE SCALE GENOMIC DNA]</scope>
    <source>
        <strain evidence="3 4">UAMH 7357</strain>
    </source>
</reference>
<evidence type="ECO:0000313" key="3">
    <source>
        <dbReference type="EMBL" id="PMD19552.1"/>
    </source>
</evidence>
<dbReference type="PANTHER" id="PTHR24070">
    <property type="entry name" value="RAS, DI-RAS, AND RHEB FAMILY MEMBERS OF SMALL GTPASE SUPERFAMILY"/>
    <property type="match status" value="1"/>
</dbReference>
<evidence type="ECO:0000313" key="4">
    <source>
        <dbReference type="Proteomes" id="UP000235672"/>
    </source>
</evidence>
<dbReference type="SMART" id="SM00175">
    <property type="entry name" value="RAB"/>
    <property type="match status" value="1"/>
</dbReference>
<dbReference type="PROSITE" id="PS51421">
    <property type="entry name" value="RAS"/>
    <property type="match status" value="1"/>
</dbReference>
<dbReference type="Gene3D" id="3.40.50.300">
    <property type="entry name" value="P-loop containing nucleotide triphosphate hydrolases"/>
    <property type="match status" value="1"/>
</dbReference>
<dbReference type="SUPFAM" id="SSF52540">
    <property type="entry name" value="P-loop containing nucleoside triphosphate hydrolases"/>
    <property type="match status" value="1"/>
</dbReference>
<feature type="non-terminal residue" evidence="3">
    <location>
        <position position="177"/>
    </location>
</feature>
<evidence type="ECO:0000256" key="1">
    <source>
        <dbReference type="ARBA" id="ARBA00022741"/>
    </source>
</evidence>
<dbReference type="AlphaFoldDB" id="A0A2J6PZU7"/>